<accession>A0A5B9WGR6</accession>
<keyword evidence="2" id="KW-1185">Reference proteome</keyword>
<sequence>MDTLAERLDQKLREWAPETAEQVRNQVAEIIELADQGLLDLVRSRRVEQDVLDLLDEPASR</sequence>
<evidence type="ECO:0000313" key="1">
    <source>
        <dbReference type="EMBL" id="QEH39201.1"/>
    </source>
</evidence>
<dbReference type="OrthoDB" id="490316at2"/>
<dbReference type="EMBL" id="CP042997">
    <property type="protein sequence ID" value="QEH39201.1"/>
    <property type="molecule type" value="Genomic_DNA"/>
</dbReference>
<dbReference type="RefSeq" id="WP_148598539.1">
    <property type="nucleotide sequence ID" value="NZ_CP042997.1"/>
</dbReference>
<dbReference type="Proteomes" id="UP000324233">
    <property type="component" value="Chromosome"/>
</dbReference>
<organism evidence="1 2">
    <name type="scientific">Aquisphaera giovannonii</name>
    <dbReference type="NCBI Taxonomy" id="406548"/>
    <lineage>
        <taxon>Bacteria</taxon>
        <taxon>Pseudomonadati</taxon>
        <taxon>Planctomycetota</taxon>
        <taxon>Planctomycetia</taxon>
        <taxon>Isosphaerales</taxon>
        <taxon>Isosphaeraceae</taxon>
        <taxon>Aquisphaera</taxon>
    </lineage>
</organism>
<reference evidence="1 2" key="1">
    <citation type="submission" date="2019-08" db="EMBL/GenBank/DDBJ databases">
        <title>Deep-cultivation of Planctomycetes and their phenomic and genomic characterization uncovers novel biology.</title>
        <authorList>
            <person name="Wiegand S."/>
            <person name="Jogler M."/>
            <person name="Boedeker C."/>
            <person name="Pinto D."/>
            <person name="Vollmers J."/>
            <person name="Rivas-Marin E."/>
            <person name="Kohn T."/>
            <person name="Peeters S.H."/>
            <person name="Heuer A."/>
            <person name="Rast P."/>
            <person name="Oberbeckmann S."/>
            <person name="Bunk B."/>
            <person name="Jeske O."/>
            <person name="Meyerdierks A."/>
            <person name="Storesund J.E."/>
            <person name="Kallscheuer N."/>
            <person name="Luecker S."/>
            <person name="Lage O.M."/>
            <person name="Pohl T."/>
            <person name="Merkel B.J."/>
            <person name="Hornburger P."/>
            <person name="Mueller R.-W."/>
            <person name="Bruemmer F."/>
            <person name="Labrenz M."/>
            <person name="Spormann A.M."/>
            <person name="Op den Camp H."/>
            <person name="Overmann J."/>
            <person name="Amann R."/>
            <person name="Jetten M.S.M."/>
            <person name="Mascher T."/>
            <person name="Medema M.H."/>
            <person name="Devos D.P."/>
            <person name="Kaster A.-K."/>
            <person name="Ovreas L."/>
            <person name="Rohde M."/>
            <person name="Galperin M.Y."/>
            <person name="Jogler C."/>
        </authorList>
    </citation>
    <scope>NUCLEOTIDE SEQUENCE [LARGE SCALE GENOMIC DNA]</scope>
    <source>
        <strain evidence="1 2">OJF2</strain>
    </source>
</reference>
<dbReference type="KEGG" id="agv:OJF2_78150"/>
<protein>
    <submittedName>
        <fullName evidence="1">Uncharacterized protein</fullName>
    </submittedName>
</protein>
<gene>
    <name evidence="1" type="ORF">OJF2_78150</name>
</gene>
<name>A0A5B9WGR6_9BACT</name>
<proteinExistence type="predicted"/>
<evidence type="ECO:0000313" key="2">
    <source>
        <dbReference type="Proteomes" id="UP000324233"/>
    </source>
</evidence>
<dbReference type="AlphaFoldDB" id="A0A5B9WGR6"/>